<evidence type="ECO:0000313" key="2">
    <source>
        <dbReference type="EMBL" id="QOT81913.1"/>
    </source>
</evidence>
<gene>
    <name evidence="2" type="ORF">F7R26_038520</name>
</gene>
<dbReference type="AlphaFoldDB" id="A0A643FYR7"/>
<protein>
    <submittedName>
        <fullName evidence="2">Uncharacterized protein</fullName>
    </submittedName>
</protein>
<sequence>MQDARKSPKAAPATHKPAKAGKSHATPAARPATGEEDRTKTYQAAVDDALEMSFPASDPISPSAAMHAEKRTQTARDNVDWKLKRGSEHQPVGAKPAGRRTGTTDRK</sequence>
<proteinExistence type="predicted"/>
<evidence type="ECO:0000256" key="1">
    <source>
        <dbReference type="SAM" id="MobiDB-lite"/>
    </source>
</evidence>
<keyword evidence="2" id="KW-0614">Plasmid</keyword>
<dbReference type="GeneID" id="98406867"/>
<dbReference type="EMBL" id="CP062806">
    <property type="protein sequence ID" value="QOT81913.1"/>
    <property type="molecule type" value="Genomic_DNA"/>
</dbReference>
<dbReference type="RefSeq" id="WP_150984776.1">
    <property type="nucleotide sequence ID" value="NZ_CP062806.1"/>
</dbReference>
<dbReference type="Proteomes" id="UP000397656">
    <property type="component" value="Plasmid pRK1-2"/>
</dbReference>
<reference evidence="2 3" key="1">
    <citation type="submission" date="2020-10" db="EMBL/GenBank/DDBJ databases">
        <title>Complete genome sequence of Cupriavidus basilensis CCUG 49340T.</title>
        <authorList>
            <person name="Salva-Serra F."/>
            <person name="Donoso R.A."/>
            <person name="Cho K.H."/>
            <person name="Yoo J.A."/>
            <person name="Lee K."/>
            <person name="Yoon S.-H."/>
            <person name="Perez-Pantoja D."/>
            <person name="Moore E.R.B."/>
        </authorList>
    </citation>
    <scope>NUCLEOTIDE SEQUENCE [LARGE SCALE GENOMIC DNA]</scope>
    <source>
        <strain evidence="3">CCUG 49340</strain>
        <plasmid evidence="2 3">pRK1-2</plasmid>
    </source>
</reference>
<geneLocation type="plasmid" evidence="2 3">
    <name>pRK1-2</name>
</geneLocation>
<organism evidence="2 3">
    <name type="scientific">Cupriavidus basilensis</name>
    <dbReference type="NCBI Taxonomy" id="68895"/>
    <lineage>
        <taxon>Bacteria</taxon>
        <taxon>Pseudomonadati</taxon>
        <taxon>Pseudomonadota</taxon>
        <taxon>Betaproteobacteria</taxon>
        <taxon>Burkholderiales</taxon>
        <taxon>Burkholderiaceae</taxon>
        <taxon>Cupriavidus</taxon>
    </lineage>
</organism>
<evidence type="ECO:0000313" key="3">
    <source>
        <dbReference type="Proteomes" id="UP000397656"/>
    </source>
</evidence>
<name>A0A643FYR7_9BURK</name>
<accession>A0A643FYR7</accession>
<feature type="region of interest" description="Disordered" evidence="1">
    <location>
        <begin position="1"/>
        <end position="107"/>
    </location>
</feature>
<feature type="compositionally biased region" description="Basic and acidic residues" evidence="1">
    <location>
        <begin position="67"/>
        <end position="88"/>
    </location>
</feature>